<evidence type="ECO:0000256" key="3">
    <source>
        <dbReference type="ARBA" id="ARBA00022448"/>
    </source>
</evidence>
<feature type="non-terminal residue" evidence="10">
    <location>
        <position position="212"/>
    </location>
</feature>
<dbReference type="Gene3D" id="3.40.50.300">
    <property type="entry name" value="P-loop containing nucleotide triphosphate hydrolases"/>
    <property type="match status" value="1"/>
</dbReference>
<comment type="subcellular location">
    <subcellularLocation>
        <location evidence="1">Cell membrane</location>
    </subcellularLocation>
</comment>
<dbReference type="GO" id="GO:0042626">
    <property type="term" value="F:ATPase-coupled transmembrane transporter activity"/>
    <property type="evidence" value="ECO:0007669"/>
    <property type="project" value="TreeGrafter"/>
</dbReference>
<dbReference type="PROSITE" id="PS50893">
    <property type="entry name" value="ABC_TRANSPORTER_2"/>
    <property type="match status" value="1"/>
</dbReference>
<dbReference type="GO" id="GO:0043190">
    <property type="term" value="C:ATP-binding cassette (ABC) transporter complex"/>
    <property type="evidence" value="ECO:0007669"/>
    <property type="project" value="TreeGrafter"/>
</dbReference>
<accession>X1NB79</accession>
<evidence type="ECO:0000256" key="6">
    <source>
        <dbReference type="ARBA" id="ARBA00022840"/>
    </source>
</evidence>
<dbReference type="CDD" id="cd03225">
    <property type="entry name" value="ABC_cobalt_CbiO_domain1"/>
    <property type="match status" value="1"/>
</dbReference>
<evidence type="ECO:0000256" key="7">
    <source>
        <dbReference type="ARBA" id="ARBA00022967"/>
    </source>
</evidence>
<dbReference type="PROSITE" id="PS00211">
    <property type="entry name" value="ABC_TRANSPORTER_1"/>
    <property type="match status" value="1"/>
</dbReference>
<dbReference type="Pfam" id="PF00005">
    <property type="entry name" value="ABC_tran"/>
    <property type="match status" value="1"/>
</dbReference>
<dbReference type="InterPro" id="IPR050095">
    <property type="entry name" value="ECF_ABC_transporter_ATP-bd"/>
</dbReference>
<organism evidence="10">
    <name type="scientific">marine sediment metagenome</name>
    <dbReference type="NCBI Taxonomy" id="412755"/>
    <lineage>
        <taxon>unclassified sequences</taxon>
        <taxon>metagenomes</taxon>
        <taxon>ecological metagenomes</taxon>
    </lineage>
</organism>
<dbReference type="GO" id="GO:0016887">
    <property type="term" value="F:ATP hydrolysis activity"/>
    <property type="evidence" value="ECO:0007669"/>
    <property type="project" value="InterPro"/>
</dbReference>
<evidence type="ECO:0000256" key="1">
    <source>
        <dbReference type="ARBA" id="ARBA00004236"/>
    </source>
</evidence>
<dbReference type="FunFam" id="3.40.50.300:FF:000224">
    <property type="entry name" value="Energy-coupling factor transporter ATP-binding protein EcfA"/>
    <property type="match status" value="1"/>
</dbReference>
<evidence type="ECO:0000259" key="9">
    <source>
        <dbReference type="PROSITE" id="PS50893"/>
    </source>
</evidence>
<reference evidence="10" key="1">
    <citation type="journal article" date="2014" name="Front. Microbiol.">
        <title>High frequency of phylogenetically diverse reductive dehalogenase-homologous genes in deep subseafloor sedimentary metagenomes.</title>
        <authorList>
            <person name="Kawai M."/>
            <person name="Futagami T."/>
            <person name="Toyoda A."/>
            <person name="Takaki Y."/>
            <person name="Nishi S."/>
            <person name="Hori S."/>
            <person name="Arai W."/>
            <person name="Tsubouchi T."/>
            <person name="Morono Y."/>
            <person name="Uchiyama I."/>
            <person name="Ito T."/>
            <person name="Fujiyama A."/>
            <person name="Inagaki F."/>
            <person name="Takami H."/>
        </authorList>
    </citation>
    <scope>NUCLEOTIDE SEQUENCE</scope>
    <source>
        <strain evidence="10">Expedition CK06-06</strain>
    </source>
</reference>
<feature type="domain" description="ABC transporter" evidence="9">
    <location>
        <begin position="5"/>
        <end position="212"/>
    </location>
</feature>
<dbReference type="InterPro" id="IPR003439">
    <property type="entry name" value="ABC_transporter-like_ATP-bd"/>
</dbReference>
<keyword evidence="5" id="KW-0547">Nucleotide-binding</keyword>
<evidence type="ECO:0000313" key="10">
    <source>
        <dbReference type="EMBL" id="GAI15904.1"/>
    </source>
</evidence>
<dbReference type="InterPro" id="IPR003593">
    <property type="entry name" value="AAA+_ATPase"/>
</dbReference>
<comment type="caution">
    <text evidence="10">The sequence shown here is derived from an EMBL/GenBank/DDBJ whole genome shotgun (WGS) entry which is preliminary data.</text>
</comment>
<dbReference type="InterPro" id="IPR015856">
    <property type="entry name" value="ABC_transpr_CbiO/EcfA_su"/>
</dbReference>
<sequence length="212" mass="23381">MEEIIKIENLSFSYPDGQPALTNVNLTIHRGETVALIGPNGAGKSTLLLHLNGILRSNGLVEVFGRPIDDDNLKEVRRKIGLVFQNPDDQLFSPTVFDDVAFGLINLGYSEAEVRQSVASTLDWVGMTGHEQRSPHHLSFGEKKRIAIATVLSMNPEILVIDEPSSNLDPRSKWALIGLLKRLPMTKIVASHDLELVQALCQRAIILDQGQV</sequence>
<dbReference type="PANTHER" id="PTHR43553:SF24">
    <property type="entry name" value="ENERGY-COUPLING FACTOR TRANSPORTER ATP-BINDING PROTEIN ECFA1"/>
    <property type="match status" value="1"/>
</dbReference>
<dbReference type="AlphaFoldDB" id="X1NB79"/>
<name>X1NB79_9ZZZZ</name>
<dbReference type="PANTHER" id="PTHR43553">
    <property type="entry name" value="HEAVY METAL TRANSPORTER"/>
    <property type="match status" value="1"/>
</dbReference>
<dbReference type="GO" id="GO:0005524">
    <property type="term" value="F:ATP binding"/>
    <property type="evidence" value="ECO:0007669"/>
    <property type="project" value="UniProtKB-KW"/>
</dbReference>
<proteinExistence type="inferred from homology"/>
<keyword evidence="6" id="KW-0067">ATP-binding</keyword>
<evidence type="ECO:0000256" key="5">
    <source>
        <dbReference type="ARBA" id="ARBA00022741"/>
    </source>
</evidence>
<evidence type="ECO:0000256" key="8">
    <source>
        <dbReference type="ARBA" id="ARBA00023136"/>
    </source>
</evidence>
<dbReference type="SMART" id="SM00382">
    <property type="entry name" value="AAA"/>
    <property type="match status" value="1"/>
</dbReference>
<keyword evidence="8" id="KW-0472">Membrane</keyword>
<dbReference type="EMBL" id="BARV01010758">
    <property type="protein sequence ID" value="GAI15904.1"/>
    <property type="molecule type" value="Genomic_DNA"/>
</dbReference>
<keyword evidence="7" id="KW-1278">Translocase</keyword>
<evidence type="ECO:0000256" key="4">
    <source>
        <dbReference type="ARBA" id="ARBA00022475"/>
    </source>
</evidence>
<dbReference type="SUPFAM" id="SSF52540">
    <property type="entry name" value="P-loop containing nucleoside triphosphate hydrolases"/>
    <property type="match status" value="1"/>
</dbReference>
<keyword evidence="3" id="KW-0813">Transport</keyword>
<keyword evidence="4" id="KW-1003">Cell membrane</keyword>
<dbReference type="InterPro" id="IPR017871">
    <property type="entry name" value="ABC_transporter-like_CS"/>
</dbReference>
<comment type="similarity">
    <text evidence="2">Belongs to the ABC transporter superfamily.</text>
</comment>
<evidence type="ECO:0000256" key="2">
    <source>
        <dbReference type="ARBA" id="ARBA00005417"/>
    </source>
</evidence>
<gene>
    <name evidence="10" type="ORF">S06H3_20703</name>
</gene>
<dbReference type="InterPro" id="IPR027417">
    <property type="entry name" value="P-loop_NTPase"/>
</dbReference>
<protein>
    <recommendedName>
        <fullName evidence="9">ABC transporter domain-containing protein</fullName>
    </recommendedName>
</protein>